<evidence type="ECO:0000259" key="4">
    <source>
        <dbReference type="PROSITE" id="PS01124"/>
    </source>
</evidence>
<dbReference type="SUPFAM" id="SSF46689">
    <property type="entry name" value="Homeodomain-like"/>
    <property type="match status" value="1"/>
</dbReference>
<dbReference type="OrthoDB" id="9793451at2"/>
<comment type="caution">
    <text evidence="5">The sequence shown here is derived from an EMBL/GenBank/DDBJ whole genome shotgun (WGS) entry which is preliminary data.</text>
</comment>
<reference evidence="5 6" key="1">
    <citation type="submission" date="2018-03" db="EMBL/GenBank/DDBJ databases">
        <title>Genomic Encyclopedia of Type Strains, Phase III (KMG-III): the genomes of soil and plant-associated and newly described type strains.</title>
        <authorList>
            <person name="Whitman W."/>
        </authorList>
    </citation>
    <scope>NUCLEOTIDE SEQUENCE [LARGE SCALE GENOMIC DNA]</scope>
    <source>
        <strain evidence="5 6">CGMCC 1.12700</strain>
    </source>
</reference>
<evidence type="ECO:0000256" key="3">
    <source>
        <dbReference type="ARBA" id="ARBA00023163"/>
    </source>
</evidence>
<feature type="domain" description="HTH araC/xylS-type" evidence="4">
    <location>
        <begin position="171"/>
        <end position="269"/>
    </location>
</feature>
<dbReference type="InterPro" id="IPR020449">
    <property type="entry name" value="Tscrpt_reg_AraC-type_HTH"/>
</dbReference>
<evidence type="ECO:0000256" key="1">
    <source>
        <dbReference type="ARBA" id="ARBA00023015"/>
    </source>
</evidence>
<organism evidence="5 6">
    <name type="scientific">Taibaiella chishuiensis</name>
    <dbReference type="NCBI Taxonomy" id="1434707"/>
    <lineage>
        <taxon>Bacteria</taxon>
        <taxon>Pseudomonadati</taxon>
        <taxon>Bacteroidota</taxon>
        <taxon>Chitinophagia</taxon>
        <taxon>Chitinophagales</taxon>
        <taxon>Chitinophagaceae</taxon>
        <taxon>Taibaiella</taxon>
    </lineage>
</organism>
<dbReference type="AlphaFoldDB" id="A0A2P8D4E3"/>
<dbReference type="RefSeq" id="WP_106523154.1">
    <property type="nucleotide sequence ID" value="NZ_PYGD01000004.1"/>
</dbReference>
<evidence type="ECO:0000256" key="2">
    <source>
        <dbReference type="ARBA" id="ARBA00023125"/>
    </source>
</evidence>
<dbReference type="InterPro" id="IPR009057">
    <property type="entry name" value="Homeodomain-like_sf"/>
</dbReference>
<dbReference type="GO" id="GO:0043565">
    <property type="term" value="F:sequence-specific DNA binding"/>
    <property type="evidence" value="ECO:0007669"/>
    <property type="project" value="InterPro"/>
</dbReference>
<keyword evidence="1" id="KW-0805">Transcription regulation</keyword>
<keyword evidence="6" id="KW-1185">Reference proteome</keyword>
<accession>A0A2P8D4E3</accession>
<dbReference type="PANTHER" id="PTHR43280:SF32">
    <property type="entry name" value="TRANSCRIPTIONAL REGULATORY PROTEIN"/>
    <property type="match status" value="1"/>
</dbReference>
<dbReference type="Pfam" id="PF12833">
    <property type="entry name" value="HTH_18"/>
    <property type="match status" value="1"/>
</dbReference>
<dbReference type="EMBL" id="PYGD01000004">
    <property type="protein sequence ID" value="PSK92085.1"/>
    <property type="molecule type" value="Genomic_DNA"/>
</dbReference>
<proteinExistence type="predicted"/>
<dbReference type="PROSITE" id="PS01124">
    <property type="entry name" value="HTH_ARAC_FAMILY_2"/>
    <property type="match status" value="1"/>
</dbReference>
<dbReference type="PANTHER" id="PTHR43280">
    <property type="entry name" value="ARAC-FAMILY TRANSCRIPTIONAL REGULATOR"/>
    <property type="match status" value="1"/>
</dbReference>
<dbReference type="PRINTS" id="PR00032">
    <property type="entry name" value="HTHARAC"/>
</dbReference>
<evidence type="ECO:0000313" key="5">
    <source>
        <dbReference type="EMBL" id="PSK92085.1"/>
    </source>
</evidence>
<dbReference type="InterPro" id="IPR018060">
    <property type="entry name" value="HTH_AraC"/>
</dbReference>
<gene>
    <name evidence="5" type="ORF">B0I18_104183</name>
</gene>
<sequence length="280" mass="32537">MQKDFPVHQLPLVDFLASDQSPAFGPHVPSHRINFYAIVWFLKDGGKHYIDFEEHAVRKNSVYLIGKNQIHSIPATRLPHARTIVFSTTFFDHIEEPYLRQLFFPFHSRGTDIPADMLLPMKHLFELIMLESNTTADRSLLLKYTTILLTYLLRFSKSDFSALATEDNRMLRLFQLLEANYQEHRPASFYARQIGLTPKRVNEILRQKMGTTINGLLNRLLLLEAKRELSHQQYAIKEIAYKLGFSDQSYFARFFKKHTGMAPERFRDQGGSGFGIRAPQ</sequence>
<dbReference type="Gene3D" id="1.10.10.60">
    <property type="entry name" value="Homeodomain-like"/>
    <property type="match status" value="1"/>
</dbReference>
<dbReference type="SUPFAM" id="SSF51215">
    <property type="entry name" value="Regulatory protein AraC"/>
    <property type="match status" value="1"/>
</dbReference>
<dbReference type="Proteomes" id="UP000240572">
    <property type="component" value="Unassembled WGS sequence"/>
</dbReference>
<keyword evidence="3" id="KW-0804">Transcription</keyword>
<dbReference type="SMART" id="SM00342">
    <property type="entry name" value="HTH_ARAC"/>
    <property type="match status" value="1"/>
</dbReference>
<protein>
    <submittedName>
        <fullName evidence="5">AraC-like DNA-binding protein</fullName>
    </submittedName>
</protein>
<evidence type="ECO:0000313" key="6">
    <source>
        <dbReference type="Proteomes" id="UP000240572"/>
    </source>
</evidence>
<dbReference type="GO" id="GO:0003700">
    <property type="term" value="F:DNA-binding transcription factor activity"/>
    <property type="evidence" value="ECO:0007669"/>
    <property type="project" value="InterPro"/>
</dbReference>
<dbReference type="InterPro" id="IPR037923">
    <property type="entry name" value="HTH-like"/>
</dbReference>
<name>A0A2P8D4E3_9BACT</name>
<keyword evidence="2 5" id="KW-0238">DNA-binding</keyword>